<proteinExistence type="predicted"/>
<reference evidence="3 4" key="1">
    <citation type="submission" date="2018-11" db="EMBL/GenBank/DDBJ databases">
        <title>Genome assembly of Steccherinum ochraceum LE-BIN_3174, the white-rot fungus of the Steccherinaceae family (The Residual Polyporoid clade, Polyporales, Basidiomycota).</title>
        <authorList>
            <person name="Fedorova T.V."/>
            <person name="Glazunova O.A."/>
            <person name="Landesman E.O."/>
            <person name="Moiseenko K.V."/>
            <person name="Psurtseva N.V."/>
            <person name="Savinova O.S."/>
            <person name="Shakhova N.V."/>
            <person name="Tyazhelova T.V."/>
            <person name="Vasina D.V."/>
        </authorList>
    </citation>
    <scope>NUCLEOTIDE SEQUENCE [LARGE SCALE GENOMIC DNA]</scope>
    <source>
        <strain evidence="3 4">LE-BIN_3174</strain>
    </source>
</reference>
<dbReference type="Pfam" id="PF12763">
    <property type="entry name" value="EH"/>
    <property type="match status" value="1"/>
</dbReference>
<dbReference type="InterPro" id="IPR011992">
    <property type="entry name" value="EF-hand-dom_pair"/>
</dbReference>
<feature type="compositionally biased region" description="Pro residues" evidence="1">
    <location>
        <begin position="157"/>
        <end position="172"/>
    </location>
</feature>
<sequence length="631" mass="67028">MASSSVDVPFDIQSRISAFEALSTKTSPKPGSSFSPPPNLLDAPISPSASIILPISSAAPSPKPKPIQYTRSPSPSPPILGRKTSLIDLKDWELDDGPVYNVSYATRNKSSPSVSGSSSSASASAQSGRPNPRHVSDTKLSTYSSQSTPLIHLESSPPKPKPTFAPPPPLPPRKASYGSLKSVSNSSTSSLARSPSGPANMALPLVPPRRKSDSLGVDTYAPPGKLGITIPRPGHAPASSISSFHSVSLSSDGGTDVGSVSSSHLATFPMDRDGSDADDHRESNGRDIDDVSLDSYENISTVSPSVSSISMDWGGMSDLTTTTKRPQPPKLPQRPPAKTPSGSHPRSPPAHPSSTLPPPAHPSSPAPPRTPLLTQPNAAGKPPPPPPPSRTRPPPASNRSSLASTITSASDYSILSAATSRTSLSGSSSVVRPPSTPKPVSSALLQQKLTRPTPIPPSARVRYEGVFAGNVLAQRKFAKERREKEREKEKERKMTLSPPPMPGMRKSRQAAGWRGLSVDLITNPEHTQGENGNGAGSPGGEAEEREDEGGEEGEERLDGRTVGRIWKASRLEQAKLKEIWMECDPTNSGSLDKVAFVKGMWRIDEELRRAQLTRRHPAATPRRKPSKPILR</sequence>
<accession>A0A4R0RGA9</accession>
<gene>
    <name evidence="3" type="ORF">EIP91_000303</name>
</gene>
<feature type="region of interest" description="Disordered" evidence="1">
    <location>
        <begin position="610"/>
        <end position="631"/>
    </location>
</feature>
<dbReference type="AlphaFoldDB" id="A0A4R0RGA9"/>
<feature type="compositionally biased region" description="Polar residues" evidence="1">
    <location>
        <begin position="402"/>
        <end position="411"/>
    </location>
</feature>
<feature type="compositionally biased region" description="Acidic residues" evidence="1">
    <location>
        <begin position="541"/>
        <end position="555"/>
    </location>
</feature>
<dbReference type="EMBL" id="RWJN01000103">
    <property type="protein sequence ID" value="TCD67281.1"/>
    <property type="molecule type" value="Genomic_DNA"/>
</dbReference>
<dbReference type="SUPFAM" id="SSF47473">
    <property type="entry name" value="EF-hand"/>
    <property type="match status" value="1"/>
</dbReference>
<feature type="region of interest" description="Disordered" evidence="1">
    <location>
        <begin position="54"/>
        <end position="82"/>
    </location>
</feature>
<feature type="compositionally biased region" description="Pro residues" evidence="1">
    <location>
        <begin position="381"/>
        <end position="396"/>
    </location>
</feature>
<feature type="region of interest" description="Disordered" evidence="1">
    <location>
        <begin position="475"/>
        <end position="560"/>
    </location>
</feature>
<dbReference type="Gene3D" id="1.10.238.10">
    <property type="entry name" value="EF-hand"/>
    <property type="match status" value="1"/>
</dbReference>
<feature type="compositionally biased region" description="Basic residues" evidence="1">
    <location>
        <begin position="611"/>
        <end position="631"/>
    </location>
</feature>
<dbReference type="OrthoDB" id="10045710at2759"/>
<protein>
    <recommendedName>
        <fullName evidence="2">EH domain-containing protein</fullName>
    </recommendedName>
</protein>
<feature type="compositionally biased region" description="Polar residues" evidence="1">
    <location>
        <begin position="138"/>
        <end position="149"/>
    </location>
</feature>
<feature type="compositionally biased region" description="Pro residues" evidence="1">
    <location>
        <begin position="326"/>
        <end position="338"/>
    </location>
</feature>
<evidence type="ECO:0000313" key="4">
    <source>
        <dbReference type="Proteomes" id="UP000292702"/>
    </source>
</evidence>
<dbReference type="InterPro" id="IPR000261">
    <property type="entry name" value="EH_dom"/>
</dbReference>
<name>A0A4R0RGA9_9APHY</name>
<feature type="compositionally biased region" description="Low complexity" evidence="1">
    <location>
        <begin position="23"/>
        <end position="34"/>
    </location>
</feature>
<evidence type="ECO:0000313" key="3">
    <source>
        <dbReference type="EMBL" id="TCD67281.1"/>
    </source>
</evidence>
<feature type="domain" description="EH" evidence="2">
    <location>
        <begin position="552"/>
        <end position="601"/>
    </location>
</feature>
<feature type="region of interest" description="Disordered" evidence="1">
    <location>
        <begin position="21"/>
        <end position="42"/>
    </location>
</feature>
<organism evidence="3 4">
    <name type="scientific">Steccherinum ochraceum</name>
    <dbReference type="NCBI Taxonomy" id="92696"/>
    <lineage>
        <taxon>Eukaryota</taxon>
        <taxon>Fungi</taxon>
        <taxon>Dikarya</taxon>
        <taxon>Basidiomycota</taxon>
        <taxon>Agaricomycotina</taxon>
        <taxon>Agaricomycetes</taxon>
        <taxon>Polyporales</taxon>
        <taxon>Steccherinaceae</taxon>
        <taxon>Steccherinum</taxon>
    </lineage>
</organism>
<feature type="compositionally biased region" description="Low complexity" evidence="1">
    <location>
        <begin position="239"/>
        <end position="263"/>
    </location>
</feature>
<comment type="caution">
    <text evidence="3">The sequence shown here is derived from an EMBL/GenBank/DDBJ whole genome shotgun (WGS) entry which is preliminary data.</text>
</comment>
<feature type="compositionally biased region" description="Low complexity" evidence="1">
    <location>
        <begin position="413"/>
        <end position="442"/>
    </location>
</feature>
<feature type="compositionally biased region" description="Low complexity" evidence="1">
    <location>
        <begin position="110"/>
        <end position="127"/>
    </location>
</feature>
<dbReference type="Proteomes" id="UP000292702">
    <property type="component" value="Unassembled WGS sequence"/>
</dbReference>
<evidence type="ECO:0000256" key="1">
    <source>
        <dbReference type="SAM" id="MobiDB-lite"/>
    </source>
</evidence>
<feature type="compositionally biased region" description="Low complexity" evidence="1">
    <location>
        <begin position="179"/>
        <end position="196"/>
    </location>
</feature>
<feature type="region of interest" description="Disordered" evidence="1">
    <location>
        <begin position="102"/>
        <end position="461"/>
    </location>
</feature>
<feature type="compositionally biased region" description="Low complexity" evidence="1">
    <location>
        <begin position="299"/>
        <end position="310"/>
    </location>
</feature>
<feature type="compositionally biased region" description="Basic and acidic residues" evidence="1">
    <location>
        <begin position="270"/>
        <end position="289"/>
    </location>
</feature>
<dbReference type="STRING" id="92696.A0A4R0RGA9"/>
<keyword evidence="4" id="KW-1185">Reference proteome</keyword>
<evidence type="ECO:0000259" key="2">
    <source>
        <dbReference type="Pfam" id="PF12763"/>
    </source>
</evidence>
<feature type="compositionally biased region" description="Basic and acidic residues" evidence="1">
    <location>
        <begin position="480"/>
        <end position="494"/>
    </location>
</feature>
<feature type="compositionally biased region" description="Pro residues" evidence="1">
    <location>
        <begin position="346"/>
        <end position="370"/>
    </location>
</feature>